<evidence type="ECO:0000313" key="2">
    <source>
        <dbReference type="Proteomes" id="UP000005402"/>
    </source>
</evidence>
<dbReference type="RefSeq" id="WP_006256896.1">
    <property type="nucleotide sequence ID" value="NZ_KE161015.1"/>
</dbReference>
<evidence type="ECO:0000313" key="1">
    <source>
        <dbReference type="EMBL" id="EHO11942.1"/>
    </source>
</evidence>
<dbReference type="Pfam" id="PF03747">
    <property type="entry name" value="ADP_ribosyl_GH"/>
    <property type="match status" value="1"/>
</dbReference>
<keyword evidence="2" id="KW-1185">Reference proteome</keyword>
<name>A0ABN0EDF3_9FLAO</name>
<reference evidence="1" key="1">
    <citation type="submission" date="2012-07" db="EMBL/GenBank/DDBJ databases">
        <title>The Genome Sequence of Myroides odoratimimus CCUG 10230.</title>
        <authorList>
            <consortium name="The Broad Institute Genome Sequencing Platform"/>
            <person name="Earl A."/>
            <person name="Ward D."/>
            <person name="Feldgarden M."/>
            <person name="Gevers D."/>
            <person name="Huys G."/>
            <person name="Walker B."/>
            <person name="Young S.K."/>
            <person name="Zeng Q."/>
            <person name="Gargeya S."/>
            <person name="Fitzgerald M."/>
            <person name="Haas B."/>
            <person name="Abouelleil A."/>
            <person name="Alvarado L."/>
            <person name="Arachchi H.M."/>
            <person name="Berlin A.M."/>
            <person name="Chapman S.B."/>
            <person name="Goldberg J."/>
            <person name="Griggs A."/>
            <person name="Gujja S."/>
            <person name="Hansen M."/>
            <person name="Howarth C."/>
            <person name="Imamovic A."/>
            <person name="Larimer J."/>
            <person name="McCowen C."/>
            <person name="Montmayeur A."/>
            <person name="Murphy C."/>
            <person name="Neiman D."/>
            <person name="Pearson M."/>
            <person name="Priest M."/>
            <person name="Roberts A."/>
            <person name="Saif S."/>
            <person name="Shea T."/>
            <person name="Sisk P."/>
            <person name="Sykes S."/>
            <person name="Wortman J."/>
            <person name="Nusbaum C."/>
            <person name="Birren B."/>
        </authorList>
    </citation>
    <scope>NUCLEOTIDE SEQUENCE [LARGE SCALE GENOMIC DNA]</scope>
    <source>
        <strain evidence="1">CCUG 10230</strain>
    </source>
</reference>
<sequence>MKEGYWTADGDTFDIGRTTLFAIENFANDYNWRIAGLSTERDNGNSSLMRISPLLFSLLYNKKYYGSLQLHQ</sequence>
<organism evidence="1 2">
    <name type="scientific">Myroides odoratimimus CCUG 10230</name>
    <dbReference type="NCBI Taxonomy" id="883150"/>
    <lineage>
        <taxon>Bacteria</taxon>
        <taxon>Pseudomonadati</taxon>
        <taxon>Bacteroidota</taxon>
        <taxon>Flavobacteriia</taxon>
        <taxon>Flavobacteriales</taxon>
        <taxon>Flavobacteriaceae</taxon>
        <taxon>Myroides</taxon>
    </lineage>
</organism>
<dbReference type="Proteomes" id="UP000005402">
    <property type="component" value="Unassembled WGS sequence"/>
</dbReference>
<dbReference type="InterPro" id="IPR036705">
    <property type="entry name" value="Ribosyl_crysJ1_sf"/>
</dbReference>
<dbReference type="InterPro" id="IPR005502">
    <property type="entry name" value="Ribosyl_crysJ1"/>
</dbReference>
<proteinExistence type="predicted"/>
<gene>
    <name evidence="1" type="ORF">HMPREF9712_00189</name>
</gene>
<dbReference type="Gene3D" id="1.10.4080.10">
    <property type="entry name" value="ADP-ribosylation/Crystallin J1"/>
    <property type="match status" value="1"/>
</dbReference>
<accession>A0ABN0EDF3</accession>
<protein>
    <submittedName>
        <fullName evidence="1">Uncharacterized protein</fullName>
    </submittedName>
</protein>
<dbReference type="EMBL" id="AGEC02000007">
    <property type="protein sequence ID" value="EHO11942.1"/>
    <property type="molecule type" value="Genomic_DNA"/>
</dbReference>
<dbReference type="SUPFAM" id="SSF101478">
    <property type="entry name" value="ADP-ribosylglycohydrolase"/>
    <property type="match status" value="1"/>
</dbReference>
<comment type="caution">
    <text evidence="1">The sequence shown here is derived from an EMBL/GenBank/DDBJ whole genome shotgun (WGS) entry which is preliminary data.</text>
</comment>